<keyword evidence="2" id="KW-1185">Reference proteome</keyword>
<evidence type="ECO:0000313" key="1">
    <source>
        <dbReference type="Ensembl" id="ENSSANP00000013130.1"/>
    </source>
</evidence>
<accession>A0A671L148</accession>
<dbReference type="Ensembl" id="ENSSANT00000014017.1">
    <property type="protein sequence ID" value="ENSSANP00000013130.1"/>
    <property type="gene ID" value="ENSSANG00000006999.1"/>
</dbReference>
<evidence type="ECO:0000313" key="2">
    <source>
        <dbReference type="Proteomes" id="UP000472260"/>
    </source>
</evidence>
<organism evidence="1 2">
    <name type="scientific">Sinocyclocheilus anshuiensis</name>
    <dbReference type="NCBI Taxonomy" id="1608454"/>
    <lineage>
        <taxon>Eukaryota</taxon>
        <taxon>Metazoa</taxon>
        <taxon>Chordata</taxon>
        <taxon>Craniata</taxon>
        <taxon>Vertebrata</taxon>
        <taxon>Euteleostomi</taxon>
        <taxon>Actinopterygii</taxon>
        <taxon>Neopterygii</taxon>
        <taxon>Teleostei</taxon>
        <taxon>Ostariophysi</taxon>
        <taxon>Cypriniformes</taxon>
        <taxon>Cyprinidae</taxon>
        <taxon>Cyprininae</taxon>
        <taxon>Sinocyclocheilus</taxon>
    </lineage>
</organism>
<proteinExistence type="predicted"/>
<dbReference type="Pfam" id="PF15720">
    <property type="entry name" value="DUF4675"/>
    <property type="match status" value="1"/>
</dbReference>
<name>A0A671L148_9TELE</name>
<reference evidence="1" key="2">
    <citation type="submission" date="2025-09" db="UniProtKB">
        <authorList>
            <consortium name="Ensembl"/>
        </authorList>
    </citation>
    <scope>IDENTIFICATION</scope>
</reference>
<sequence length="202" mass="23160">MTELNYAFISENGKEVDKTLDWSYIDWHEKKTVKGTDAQTQTQCVQSEDKDTQTASPFIMRIDLGRTPSRLRYGSLTESDSMPAHLFQFDRQAPARISTSPTLRRMRSTRISYRDPSKSDGPLGEEIFPLLSKKACLILLQTPEVVVHNKTSSKPSDETPFTTVSNHQIMEGSLQDQLYKREAPFTPFTHSSKPFHNRVRYQ</sequence>
<reference evidence="1" key="1">
    <citation type="submission" date="2025-08" db="UniProtKB">
        <authorList>
            <consortium name="Ensembl"/>
        </authorList>
    </citation>
    <scope>IDENTIFICATION</scope>
</reference>
<protein>
    <submittedName>
        <fullName evidence="1">Uncharacterized protein</fullName>
    </submittedName>
</protein>
<dbReference type="Proteomes" id="UP000472260">
    <property type="component" value="Unassembled WGS sequence"/>
</dbReference>
<dbReference type="AlphaFoldDB" id="A0A671L148"/>